<evidence type="ECO:0000313" key="3">
    <source>
        <dbReference type="Proteomes" id="UP000193719"/>
    </source>
</evidence>
<reference evidence="2 3" key="2">
    <citation type="submission" date="2016-08" db="EMBL/GenBank/DDBJ databases">
        <title>Pervasive Adenine N6-methylation of Active Genes in Fungi.</title>
        <authorList>
            <consortium name="DOE Joint Genome Institute"/>
            <person name="Mondo S.J."/>
            <person name="Dannebaum R.O."/>
            <person name="Kuo R.C."/>
            <person name="Labutti K."/>
            <person name="Haridas S."/>
            <person name="Kuo A."/>
            <person name="Salamov A."/>
            <person name="Ahrendt S.R."/>
            <person name="Lipzen A."/>
            <person name="Sullivan W."/>
            <person name="Andreopoulos W.B."/>
            <person name="Clum A."/>
            <person name="Lindquist E."/>
            <person name="Daum C."/>
            <person name="Ramamoorthy G.K."/>
            <person name="Gryganskyi A."/>
            <person name="Culley D."/>
            <person name="Magnuson J.K."/>
            <person name="James T.Y."/>
            <person name="O'Malley M.A."/>
            <person name="Stajich J.E."/>
            <person name="Spatafora J.W."/>
            <person name="Visel A."/>
            <person name="Grigoriev I.V."/>
        </authorList>
    </citation>
    <scope>NUCLEOTIDE SEQUENCE [LARGE SCALE GENOMIC DNA]</scope>
    <source>
        <strain evidence="3">finn</strain>
    </source>
</reference>
<accession>A0A1Y1UZ79</accession>
<keyword evidence="1" id="KW-0175">Coiled coil</keyword>
<organism evidence="2 3">
    <name type="scientific">Piromyces finnis</name>
    <dbReference type="NCBI Taxonomy" id="1754191"/>
    <lineage>
        <taxon>Eukaryota</taxon>
        <taxon>Fungi</taxon>
        <taxon>Fungi incertae sedis</taxon>
        <taxon>Chytridiomycota</taxon>
        <taxon>Chytridiomycota incertae sedis</taxon>
        <taxon>Neocallimastigomycetes</taxon>
        <taxon>Neocallimastigales</taxon>
        <taxon>Neocallimastigaceae</taxon>
        <taxon>Piromyces</taxon>
    </lineage>
</organism>
<dbReference type="AlphaFoldDB" id="A0A1Y1UZ79"/>
<evidence type="ECO:0000256" key="1">
    <source>
        <dbReference type="SAM" id="Coils"/>
    </source>
</evidence>
<sequence length="209" mass="24903">MNQNNIKILNEKANEEKASINTENENTLSPEEVKYNLSNLKDILSQQELLKKHLNELKRNNIENIFNENKLYINYFHEKYNTDIFGDSSNEIELSNLKKNNFTYLKSLETIEDYNKPLLNVSKEFDDNKKKKKYLLEQKYNTLSYGLCNDIDNRIDPKEYLRKNVFNVLMPGIEELLMIVKREEENSEKEIKDPINWIANYLKKNNPNK</sequence>
<dbReference type="Proteomes" id="UP000193719">
    <property type="component" value="Unassembled WGS sequence"/>
</dbReference>
<dbReference type="Gene3D" id="1.20.890.10">
    <property type="entry name" value="cAMP-dependent protein kinase regulatory subunit, dimerization-anchoring domain"/>
    <property type="match status" value="1"/>
</dbReference>
<name>A0A1Y1UZ79_9FUNG</name>
<proteinExistence type="predicted"/>
<dbReference type="OrthoDB" id="199400at2759"/>
<gene>
    <name evidence="2" type="ORF">BCR36DRAFT_415365</name>
</gene>
<feature type="coiled-coil region" evidence="1">
    <location>
        <begin position="6"/>
        <end position="60"/>
    </location>
</feature>
<comment type="caution">
    <text evidence="2">The sequence shown here is derived from an EMBL/GenBank/DDBJ whole genome shotgun (WGS) entry which is preliminary data.</text>
</comment>
<protein>
    <submittedName>
        <fullName evidence="2">Uncharacterized protein</fullName>
    </submittedName>
</protein>
<evidence type="ECO:0000313" key="2">
    <source>
        <dbReference type="EMBL" id="ORX43765.1"/>
    </source>
</evidence>
<reference evidence="2 3" key="1">
    <citation type="submission" date="2016-08" db="EMBL/GenBank/DDBJ databases">
        <title>Genomes of anaerobic fungi encode conserved fungal cellulosomes for biomass hydrolysis.</title>
        <authorList>
            <consortium name="DOE Joint Genome Institute"/>
            <person name="Haitjema C.H."/>
            <person name="Gilmore S.P."/>
            <person name="Henske J.K."/>
            <person name="Solomon K.V."/>
            <person name="De Groot R."/>
            <person name="Kuo A."/>
            <person name="Mondo S.J."/>
            <person name="Salamov A.A."/>
            <person name="Labutti K."/>
            <person name="Zhao Z."/>
            <person name="Chiniquy J."/>
            <person name="Barry K."/>
            <person name="Brewer H.M."/>
            <person name="Purvine S.O."/>
            <person name="Wright A.T."/>
            <person name="Boxma B."/>
            <person name="Van Alen T."/>
            <person name="Hackstein J.H."/>
            <person name="Baker S.E."/>
            <person name="Grigoriev I.V."/>
            <person name="O'Malley M.A."/>
        </authorList>
    </citation>
    <scope>NUCLEOTIDE SEQUENCE [LARGE SCALE GENOMIC DNA]</scope>
    <source>
        <strain evidence="3">finn</strain>
    </source>
</reference>
<dbReference type="EMBL" id="MCFH01000050">
    <property type="protein sequence ID" value="ORX43765.1"/>
    <property type="molecule type" value="Genomic_DNA"/>
</dbReference>
<keyword evidence="3" id="KW-1185">Reference proteome</keyword>